<keyword evidence="3" id="KW-1185">Reference proteome</keyword>
<evidence type="ECO:0000259" key="1">
    <source>
        <dbReference type="PROSITE" id="PS50011"/>
    </source>
</evidence>
<dbReference type="Pfam" id="PF00069">
    <property type="entry name" value="Pkinase"/>
    <property type="match status" value="1"/>
</dbReference>
<evidence type="ECO:0000313" key="3">
    <source>
        <dbReference type="Proteomes" id="UP000800036"/>
    </source>
</evidence>
<dbReference type="InterPro" id="IPR000719">
    <property type="entry name" value="Prot_kinase_dom"/>
</dbReference>
<feature type="domain" description="Protein kinase" evidence="1">
    <location>
        <begin position="49"/>
        <end position="224"/>
    </location>
</feature>
<sequence>MYLSPQTFEFQLATHEGRPIIVKREATSEPDKPRRLNSFDTSRLPSFHPSDVEVLGELKGNRILKVFVNGCLSCCKVVDRYTEKSVSRELALLQSLSASLPSIRVPKLVGIVTSDDEDLIAILLEYIQADRNTPTLNLVSVDSIERSRRQEWASQIRQTLNQLHELGIIWGDGKADNILIDEDDNAWIIDFGGSWTEGWVTPDLAGTLDGDLEALRKIVEFLKV</sequence>
<accession>A0A6A5V790</accession>
<dbReference type="InterPro" id="IPR011009">
    <property type="entry name" value="Kinase-like_dom_sf"/>
</dbReference>
<organism evidence="2 3">
    <name type="scientific">Bimuria novae-zelandiae CBS 107.79</name>
    <dbReference type="NCBI Taxonomy" id="1447943"/>
    <lineage>
        <taxon>Eukaryota</taxon>
        <taxon>Fungi</taxon>
        <taxon>Dikarya</taxon>
        <taxon>Ascomycota</taxon>
        <taxon>Pezizomycotina</taxon>
        <taxon>Dothideomycetes</taxon>
        <taxon>Pleosporomycetidae</taxon>
        <taxon>Pleosporales</taxon>
        <taxon>Massarineae</taxon>
        <taxon>Didymosphaeriaceae</taxon>
        <taxon>Bimuria</taxon>
    </lineage>
</organism>
<dbReference type="SUPFAM" id="SSF56112">
    <property type="entry name" value="Protein kinase-like (PK-like)"/>
    <property type="match status" value="1"/>
</dbReference>
<dbReference type="OrthoDB" id="4062651at2759"/>
<dbReference type="PROSITE" id="PS50011">
    <property type="entry name" value="PROTEIN_KINASE_DOM"/>
    <property type="match status" value="1"/>
</dbReference>
<name>A0A6A5V790_9PLEO</name>
<dbReference type="GO" id="GO:0005524">
    <property type="term" value="F:ATP binding"/>
    <property type="evidence" value="ECO:0007669"/>
    <property type="project" value="InterPro"/>
</dbReference>
<gene>
    <name evidence="2" type="ORF">BU23DRAFT_472649</name>
</gene>
<reference evidence="2" key="1">
    <citation type="journal article" date="2020" name="Stud. Mycol.">
        <title>101 Dothideomycetes genomes: a test case for predicting lifestyles and emergence of pathogens.</title>
        <authorList>
            <person name="Haridas S."/>
            <person name="Albert R."/>
            <person name="Binder M."/>
            <person name="Bloem J."/>
            <person name="Labutti K."/>
            <person name="Salamov A."/>
            <person name="Andreopoulos B."/>
            <person name="Baker S."/>
            <person name="Barry K."/>
            <person name="Bills G."/>
            <person name="Bluhm B."/>
            <person name="Cannon C."/>
            <person name="Castanera R."/>
            <person name="Culley D."/>
            <person name="Daum C."/>
            <person name="Ezra D."/>
            <person name="Gonzalez J."/>
            <person name="Henrissat B."/>
            <person name="Kuo A."/>
            <person name="Liang C."/>
            <person name="Lipzen A."/>
            <person name="Lutzoni F."/>
            <person name="Magnuson J."/>
            <person name="Mondo S."/>
            <person name="Nolan M."/>
            <person name="Ohm R."/>
            <person name="Pangilinan J."/>
            <person name="Park H.-J."/>
            <person name="Ramirez L."/>
            <person name="Alfaro M."/>
            <person name="Sun H."/>
            <person name="Tritt A."/>
            <person name="Yoshinaga Y."/>
            <person name="Zwiers L.-H."/>
            <person name="Turgeon B."/>
            <person name="Goodwin S."/>
            <person name="Spatafora J."/>
            <person name="Crous P."/>
            <person name="Grigoriev I."/>
        </authorList>
    </citation>
    <scope>NUCLEOTIDE SEQUENCE</scope>
    <source>
        <strain evidence="2">CBS 107.79</strain>
    </source>
</reference>
<proteinExistence type="predicted"/>
<dbReference type="Proteomes" id="UP000800036">
    <property type="component" value="Unassembled WGS sequence"/>
</dbReference>
<dbReference type="GO" id="GO:0004672">
    <property type="term" value="F:protein kinase activity"/>
    <property type="evidence" value="ECO:0007669"/>
    <property type="project" value="InterPro"/>
</dbReference>
<dbReference type="Gene3D" id="1.10.510.10">
    <property type="entry name" value="Transferase(Phosphotransferase) domain 1"/>
    <property type="match status" value="1"/>
</dbReference>
<protein>
    <recommendedName>
        <fullName evidence="1">Protein kinase domain-containing protein</fullName>
    </recommendedName>
</protein>
<dbReference type="AlphaFoldDB" id="A0A6A5V790"/>
<evidence type="ECO:0000313" key="2">
    <source>
        <dbReference type="EMBL" id="KAF1970866.1"/>
    </source>
</evidence>
<dbReference type="EMBL" id="ML976697">
    <property type="protein sequence ID" value="KAF1970866.1"/>
    <property type="molecule type" value="Genomic_DNA"/>
</dbReference>